<protein>
    <recommendedName>
        <fullName evidence="7">FAM20 C-terminal domain-containing protein</fullName>
    </recommendedName>
</protein>
<dbReference type="InterPro" id="IPR024869">
    <property type="entry name" value="FAM20"/>
</dbReference>
<sequence>MASIHIVFLPEILLTCIFLSVRWEVNTAYCDSIKQLPPYNNPQRLLGVIDMAVFDFLIGNMDRHHYEIFTKFGDDGFLLHLDNARGFGQHSRDETTILAPLYQCCMLREGTWQRLNLLALPEYRLSDVMGESLSHDSLSPILTEPHLRALDRRLQTVLMVVRRCINVHGEEAVIQKKVKHILPITVHRHTSTLP</sequence>
<keyword evidence="9" id="KW-1185">Reference proteome</keyword>
<feature type="domain" description="FAM20 C-terminal" evidence="7">
    <location>
        <begin position="21"/>
        <end position="173"/>
    </location>
</feature>
<evidence type="ECO:0000256" key="4">
    <source>
        <dbReference type="ARBA" id="ARBA00023157"/>
    </source>
</evidence>
<comment type="similarity">
    <text evidence="2">Belongs to the FAM20 family.</text>
</comment>
<evidence type="ECO:0000256" key="6">
    <source>
        <dbReference type="SAM" id="SignalP"/>
    </source>
</evidence>
<comment type="subcellular location">
    <subcellularLocation>
        <location evidence="1">Golgi apparatus</location>
    </subcellularLocation>
</comment>
<proteinExistence type="inferred from homology"/>
<name>A0ABN9EM01_9NEOB</name>
<evidence type="ECO:0000313" key="8">
    <source>
        <dbReference type="EMBL" id="CAI9585748.1"/>
    </source>
</evidence>
<dbReference type="InterPro" id="IPR009581">
    <property type="entry name" value="FAM20_C"/>
</dbReference>
<keyword evidence="5" id="KW-0325">Glycoprotein</keyword>
<dbReference type="Proteomes" id="UP001162483">
    <property type="component" value="Unassembled WGS sequence"/>
</dbReference>
<evidence type="ECO:0000313" key="9">
    <source>
        <dbReference type="Proteomes" id="UP001162483"/>
    </source>
</evidence>
<dbReference type="EMBL" id="CATNWA010015681">
    <property type="protein sequence ID" value="CAI9585748.1"/>
    <property type="molecule type" value="Genomic_DNA"/>
</dbReference>
<evidence type="ECO:0000256" key="2">
    <source>
        <dbReference type="ARBA" id="ARBA00006557"/>
    </source>
</evidence>
<keyword evidence="6" id="KW-0732">Signal</keyword>
<keyword evidence="4" id="KW-1015">Disulfide bond</keyword>
<feature type="chain" id="PRO_5046459259" description="FAM20 C-terminal domain-containing protein" evidence="6">
    <location>
        <begin position="28"/>
        <end position="194"/>
    </location>
</feature>
<dbReference type="PANTHER" id="PTHR12450:SF12">
    <property type="entry name" value="PSEUDOKINASE FAM20A"/>
    <property type="match status" value="1"/>
</dbReference>
<dbReference type="PANTHER" id="PTHR12450">
    <property type="entry name" value="DENTIN MATRIX PROTEIN 4 PROTEIN FAM20"/>
    <property type="match status" value="1"/>
</dbReference>
<evidence type="ECO:0000256" key="5">
    <source>
        <dbReference type="ARBA" id="ARBA00023180"/>
    </source>
</evidence>
<evidence type="ECO:0000256" key="1">
    <source>
        <dbReference type="ARBA" id="ARBA00004555"/>
    </source>
</evidence>
<evidence type="ECO:0000259" key="7">
    <source>
        <dbReference type="Pfam" id="PF06702"/>
    </source>
</evidence>
<evidence type="ECO:0000256" key="3">
    <source>
        <dbReference type="ARBA" id="ARBA00023034"/>
    </source>
</evidence>
<dbReference type="Pfam" id="PF06702">
    <property type="entry name" value="Fam20C"/>
    <property type="match status" value="1"/>
</dbReference>
<gene>
    <name evidence="8" type="ORF">SPARVUS_LOCUS10268721</name>
</gene>
<comment type="caution">
    <text evidence="8">The sequence shown here is derived from an EMBL/GenBank/DDBJ whole genome shotgun (WGS) entry which is preliminary data.</text>
</comment>
<reference evidence="8" key="1">
    <citation type="submission" date="2023-05" db="EMBL/GenBank/DDBJ databases">
        <authorList>
            <person name="Stuckert A."/>
        </authorList>
    </citation>
    <scope>NUCLEOTIDE SEQUENCE</scope>
</reference>
<accession>A0ABN9EM01</accession>
<feature type="signal peptide" evidence="6">
    <location>
        <begin position="1"/>
        <end position="27"/>
    </location>
</feature>
<organism evidence="8 9">
    <name type="scientific">Staurois parvus</name>
    <dbReference type="NCBI Taxonomy" id="386267"/>
    <lineage>
        <taxon>Eukaryota</taxon>
        <taxon>Metazoa</taxon>
        <taxon>Chordata</taxon>
        <taxon>Craniata</taxon>
        <taxon>Vertebrata</taxon>
        <taxon>Euteleostomi</taxon>
        <taxon>Amphibia</taxon>
        <taxon>Batrachia</taxon>
        <taxon>Anura</taxon>
        <taxon>Neobatrachia</taxon>
        <taxon>Ranoidea</taxon>
        <taxon>Ranidae</taxon>
        <taxon>Staurois</taxon>
    </lineage>
</organism>
<keyword evidence="3" id="KW-0333">Golgi apparatus</keyword>